<dbReference type="AlphaFoldDB" id="A0A1Y2BGV9"/>
<feature type="compositionally biased region" description="Basic and acidic residues" evidence="3">
    <location>
        <begin position="387"/>
        <end position="427"/>
    </location>
</feature>
<dbReference type="Proteomes" id="UP000193986">
    <property type="component" value="Unassembled WGS sequence"/>
</dbReference>
<dbReference type="PANTHER" id="PTHR22691:SF8">
    <property type="entry name" value="PROTEIN SPT2 HOMOLOG"/>
    <property type="match status" value="1"/>
</dbReference>
<protein>
    <recommendedName>
        <fullName evidence="6">SPT2 chromatin protein-domain-containing protein</fullName>
    </recommendedName>
</protein>
<name>A0A1Y2BGV9_9TREE</name>
<feature type="region of interest" description="Disordered" evidence="3">
    <location>
        <begin position="1"/>
        <end position="55"/>
    </location>
</feature>
<feature type="compositionally biased region" description="Basic and acidic residues" evidence="3">
    <location>
        <begin position="221"/>
        <end position="272"/>
    </location>
</feature>
<proteinExistence type="inferred from homology"/>
<dbReference type="GO" id="GO:0006360">
    <property type="term" value="P:transcription by RNA polymerase I"/>
    <property type="evidence" value="ECO:0007669"/>
    <property type="project" value="TreeGrafter"/>
</dbReference>
<evidence type="ECO:0000256" key="2">
    <source>
        <dbReference type="ARBA" id="ARBA00023054"/>
    </source>
</evidence>
<feature type="compositionally biased region" description="Basic and acidic residues" evidence="3">
    <location>
        <begin position="68"/>
        <end position="80"/>
    </location>
</feature>
<feature type="compositionally biased region" description="Low complexity" evidence="3">
    <location>
        <begin position="128"/>
        <end position="151"/>
    </location>
</feature>
<dbReference type="GO" id="GO:0005730">
    <property type="term" value="C:nucleolus"/>
    <property type="evidence" value="ECO:0007669"/>
    <property type="project" value="TreeGrafter"/>
</dbReference>
<feature type="compositionally biased region" description="Basic and acidic residues" evidence="3">
    <location>
        <begin position="357"/>
        <end position="369"/>
    </location>
</feature>
<dbReference type="STRING" id="71784.A0A1Y2BGV9"/>
<comment type="similarity">
    <text evidence="1">Belongs to the SPT2 family.</text>
</comment>
<evidence type="ECO:0000313" key="4">
    <source>
        <dbReference type="EMBL" id="ORY34043.1"/>
    </source>
</evidence>
<reference evidence="4 5" key="1">
    <citation type="submission" date="2016-07" db="EMBL/GenBank/DDBJ databases">
        <title>Pervasive Adenine N6-methylation of Active Genes in Fungi.</title>
        <authorList>
            <consortium name="DOE Joint Genome Institute"/>
            <person name="Mondo S.J."/>
            <person name="Dannebaum R.O."/>
            <person name="Kuo R.C."/>
            <person name="Labutti K."/>
            <person name="Haridas S."/>
            <person name="Kuo A."/>
            <person name="Salamov A."/>
            <person name="Ahrendt S.R."/>
            <person name="Lipzen A."/>
            <person name="Sullivan W."/>
            <person name="Andreopoulos W.B."/>
            <person name="Clum A."/>
            <person name="Lindquist E."/>
            <person name="Daum C."/>
            <person name="Ramamoorthy G.K."/>
            <person name="Gryganskyi A."/>
            <person name="Culley D."/>
            <person name="Magnuson J.K."/>
            <person name="James T.Y."/>
            <person name="O'Malley M.A."/>
            <person name="Stajich J.E."/>
            <person name="Spatafora J.W."/>
            <person name="Visel A."/>
            <person name="Grigoriev I.V."/>
        </authorList>
    </citation>
    <scope>NUCLEOTIDE SEQUENCE [LARGE SCALE GENOMIC DNA]</scope>
    <source>
        <strain evidence="4 5">68-887.2</strain>
    </source>
</reference>
<feature type="compositionally biased region" description="Basic and acidic residues" evidence="3">
    <location>
        <begin position="15"/>
        <end position="55"/>
    </location>
</feature>
<dbReference type="Pfam" id="PF08243">
    <property type="entry name" value="SPT2"/>
    <property type="match status" value="1"/>
</dbReference>
<dbReference type="GO" id="GO:0003677">
    <property type="term" value="F:DNA binding"/>
    <property type="evidence" value="ECO:0007669"/>
    <property type="project" value="TreeGrafter"/>
</dbReference>
<dbReference type="GO" id="GO:0006334">
    <property type="term" value="P:nucleosome assembly"/>
    <property type="evidence" value="ECO:0007669"/>
    <property type="project" value="TreeGrafter"/>
</dbReference>
<gene>
    <name evidence="4" type="ORF">BCR39DRAFT_556833</name>
</gene>
<dbReference type="PANTHER" id="PTHR22691">
    <property type="entry name" value="YEAST SPT2-RELATED"/>
    <property type="match status" value="1"/>
</dbReference>
<dbReference type="EMBL" id="MCFC01000004">
    <property type="protein sequence ID" value="ORY34043.1"/>
    <property type="molecule type" value="Genomic_DNA"/>
</dbReference>
<accession>A0A1Y2BGV9</accession>
<evidence type="ECO:0000256" key="3">
    <source>
        <dbReference type="SAM" id="MobiDB-lite"/>
    </source>
</evidence>
<dbReference type="GO" id="GO:0042393">
    <property type="term" value="F:histone binding"/>
    <property type="evidence" value="ECO:0007669"/>
    <property type="project" value="TreeGrafter"/>
</dbReference>
<sequence>MSDYQKVKARAQALQREKEEAVRREAAIKAERDKQQAKEEEERQHRREEQAKEARRIELIKANQALAEKAELDRRLREGKAPVTPLDGGEEYDPFAEDVRKPRPVQNQNGGTTKATSKTKAKPAEGATSTSHTSSSKPRTSTSKVSSTGTSTKDRSSPPPLGRKEKAARLFAQQAIKSSRGESLFSIRDLVEGRESPGTARPRPSHVKVEKSWSLTTRQRVNKDMHKEGLRKLCTDRDTRDRRTIDEIQRDARARKEAKLGNDKEKEKKKIDSTPLPKVRPKLPPIPTTARPAPTSHSPALPPPAQRTVSPKRRRRSSSPSSSSSYETDERPSKRGTFERSLPSHAAISAEIQALFRRPDRPAPKRMDWSDDDSDDMEAGLSDVEAEERRTAKIARLEDEAAEREERMRREDKERRKRERDKPKSKA</sequence>
<dbReference type="InParanoid" id="A0A1Y2BGV9"/>
<feature type="region of interest" description="Disordered" evidence="3">
    <location>
        <begin position="68"/>
        <end position="427"/>
    </location>
</feature>
<dbReference type="SMART" id="SM00784">
    <property type="entry name" value="SPT2"/>
    <property type="match status" value="1"/>
</dbReference>
<dbReference type="InterPro" id="IPR013256">
    <property type="entry name" value="Chromatin_SPT2"/>
</dbReference>
<dbReference type="OrthoDB" id="2576338at2759"/>
<evidence type="ECO:0000256" key="1">
    <source>
        <dbReference type="ARBA" id="ARBA00006461"/>
    </source>
</evidence>
<keyword evidence="5" id="KW-1185">Reference proteome</keyword>
<organism evidence="4 5">
    <name type="scientific">Naematelia encephala</name>
    <dbReference type="NCBI Taxonomy" id="71784"/>
    <lineage>
        <taxon>Eukaryota</taxon>
        <taxon>Fungi</taxon>
        <taxon>Dikarya</taxon>
        <taxon>Basidiomycota</taxon>
        <taxon>Agaricomycotina</taxon>
        <taxon>Tremellomycetes</taxon>
        <taxon>Tremellales</taxon>
        <taxon>Naemateliaceae</taxon>
        <taxon>Naematelia</taxon>
    </lineage>
</organism>
<comment type="caution">
    <text evidence="4">The sequence shown here is derived from an EMBL/GenBank/DDBJ whole genome shotgun (WGS) entry which is preliminary data.</text>
</comment>
<feature type="compositionally biased region" description="Basic and acidic residues" evidence="3">
    <location>
        <begin position="328"/>
        <end position="338"/>
    </location>
</feature>
<evidence type="ECO:0008006" key="6">
    <source>
        <dbReference type="Google" id="ProtNLM"/>
    </source>
</evidence>
<feature type="compositionally biased region" description="Basic and acidic residues" evidence="3">
    <location>
        <begin position="152"/>
        <end position="168"/>
    </location>
</feature>
<keyword evidence="2" id="KW-0175">Coiled coil</keyword>
<evidence type="ECO:0000313" key="5">
    <source>
        <dbReference type="Proteomes" id="UP000193986"/>
    </source>
</evidence>